<dbReference type="GO" id="GO:0005829">
    <property type="term" value="C:cytosol"/>
    <property type="evidence" value="ECO:0007669"/>
    <property type="project" value="TreeGrafter"/>
</dbReference>
<dbReference type="AlphaFoldDB" id="A0A848E973"/>
<feature type="domain" description="Hydantoinase/oxoprolinase N-terminal" evidence="2">
    <location>
        <begin position="3"/>
        <end position="182"/>
    </location>
</feature>
<dbReference type="PANTHER" id="PTHR11365">
    <property type="entry name" value="5-OXOPROLINASE RELATED"/>
    <property type="match status" value="1"/>
</dbReference>
<evidence type="ECO:0000313" key="5">
    <source>
        <dbReference type="Proteomes" id="UP000548582"/>
    </source>
</evidence>
<dbReference type="EMBL" id="JABBKX010000001">
    <property type="protein sequence ID" value="NMJ40626.1"/>
    <property type="molecule type" value="Genomic_DNA"/>
</dbReference>
<dbReference type="InterPro" id="IPR049517">
    <property type="entry name" value="ACX-like_C"/>
</dbReference>
<dbReference type="SUPFAM" id="SSF53067">
    <property type="entry name" value="Actin-like ATPase domain"/>
    <property type="match status" value="1"/>
</dbReference>
<sequence length="685" mass="71786">MMVGVDIGGTFTDLVAVDPAAGLRFVKTPSTPDDPSRGVVEGLALLAAETGRSPDDLLGGVDVFIHGTTVATNMLVQRRGARLGLITTRGFRDLLELRNGTKADRYRLRAPVPEPVIPRPLRLEVTERIRWDGSIETPLDLADLRAAIDALRAEKVDGVVVCLLHAHRNGAHERAVRDAIEASGWSPYVSLSHEVLAREGEFDRLGTAIVNAYVGPGLATYLNRLETRLAAQGIRAPLRIMQSSGGVLPAAQAGQHAVGAVTSGPAGGAMAGALFARAGGFARAVTYDMGGTSTDIALIADGVPLERQRVEVADLPIATPAVEIEALGAGGGSIARLDAGGILELGPESAGAAPGPACYRRGGDQPTTTDANVVLNLIAPERFLGGRVPLSRDAAAEAIDRVVGVPLGLATEAAARAIHELATSKITEGIRLATVRRGMDPRDFVLISFGGAGGLHANAVAKELSIPTVLIPRQASVLSALGFLAADMRHDVQRSVGRPICELGGDALRAVFAGLAEEGRRLLAREGFDRIRLRATADCRYIRQVHAIPVAVTEEDLAAEDPAQRLEARFTETYRALYHHAHGEPGILDTCRLAVFGELPKITPDALAAPPGGAGGPPRTGTRRVFLEGWQDIPVFSFDALTPGLRVAGPALVESDSTTVLVLAGSIAEIDALGCLRIAVTGERA</sequence>
<dbReference type="Pfam" id="PF05378">
    <property type="entry name" value="Hydant_A_N"/>
    <property type="match status" value="1"/>
</dbReference>
<evidence type="ECO:0000259" key="2">
    <source>
        <dbReference type="Pfam" id="PF05378"/>
    </source>
</evidence>
<dbReference type="Pfam" id="PF01968">
    <property type="entry name" value="Hydantoinase_A"/>
    <property type="match status" value="1"/>
</dbReference>
<evidence type="ECO:0000313" key="4">
    <source>
        <dbReference type="EMBL" id="NMJ40626.1"/>
    </source>
</evidence>
<dbReference type="InterPro" id="IPR008040">
    <property type="entry name" value="Hydant_A_N"/>
</dbReference>
<organism evidence="4 5">
    <name type="scientific">Neoroseomonas marina</name>
    <dbReference type="NCBI Taxonomy" id="1232220"/>
    <lineage>
        <taxon>Bacteria</taxon>
        <taxon>Pseudomonadati</taxon>
        <taxon>Pseudomonadota</taxon>
        <taxon>Alphaproteobacteria</taxon>
        <taxon>Acetobacterales</taxon>
        <taxon>Acetobacteraceae</taxon>
        <taxon>Neoroseomonas</taxon>
    </lineage>
</organism>
<dbReference type="RefSeq" id="WP_170052831.1">
    <property type="nucleotide sequence ID" value="NZ_JABBKX010000001.1"/>
</dbReference>
<feature type="domain" description="Hydantoinase A/oxoprolinase" evidence="1">
    <location>
        <begin position="204"/>
        <end position="491"/>
    </location>
</feature>
<dbReference type="GO" id="GO:0017168">
    <property type="term" value="F:5-oxoprolinase (ATP-hydrolyzing) activity"/>
    <property type="evidence" value="ECO:0007669"/>
    <property type="project" value="TreeGrafter"/>
</dbReference>
<name>A0A848E973_9PROT</name>
<dbReference type="InterPro" id="IPR043129">
    <property type="entry name" value="ATPase_NBD"/>
</dbReference>
<dbReference type="Pfam" id="PF19278">
    <property type="entry name" value="Hydant_A_C"/>
    <property type="match status" value="1"/>
</dbReference>
<dbReference type="InterPro" id="IPR045079">
    <property type="entry name" value="Oxoprolinase-like"/>
</dbReference>
<proteinExistence type="predicted"/>
<evidence type="ECO:0000259" key="3">
    <source>
        <dbReference type="Pfam" id="PF19278"/>
    </source>
</evidence>
<keyword evidence="5" id="KW-1185">Reference proteome</keyword>
<comment type="caution">
    <text evidence="4">The sequence shown here is derived from an EMBL/GenBank/DDBJ whole genome shotgun (WGS) entry which is preliminary data.</text>
</comment>
<reference evidence="4 5" key="1">
    <citation type="submission" date="2020-03" db="EMBL/GenBank/DDBJ databases">
        <authorList>
            <person name="Sun Q."/>
        </authorList>
    </citation>
    <scope>NUCLEOTIDE SEQUENCE [LARGE SCALE GENOMIC DNA]</scope>
    <source>
        <strain evidence="4 5">JC162</strain>
    </source>
</reference>
<dbReference type="PANTHER" id="PTHR11365:SF23">
    <property type="entry name" value="HYPOTHETICAL 5-OXOPROLINASE (EUROFUNG)-RELATED"/>
    <property type="match status" value="1"/>
</dbReference>
<dbReference type="Proteomes" id="UP000548582">
    <property type="component" value="Unassembled WGS sequence"/>
</dbReference>
<evidence type="ECO:0000259" key="1">
    <source>
        <dbReference type="Pfam" id="PF01968"/>
    </source>
</evidence>
<dbReference type="InterPro" id="IPR002821">
    <property type="entry name" value="Hydantoinase_A"/>
</dbReference>
<protein>
    <submittedName>
        <fullName evidence="4">Hydantoinase/oxoprolinase family protein</fullName>
    </submittedName>
</protein>
<feature type="domain" description="Acetophenone carboxylase-like C-terminal" evidence="3">
    <location>
        <begin position="506"/>
        <end position="672"/>
    </location>
</feature>
<accession>A0A848E973</accession>
<dbReference type="GO" id="GO:0006749">
    <property type="term" value="P:glutathione metabolic process"/>
    <property type="evidence" value="ECO:0007669"/>
    <property type="project" value="TreeGrafter"/>
</dbReference>
<gene>
    <name evidence="4" type="ORF">GWK16_05205</name>
</gene>